<dbReference type="OrthoDB" id="3437375at2759"/>
<accession>A0A8H2ZUX0</accession>
<sequence length="303" mass="34058">MPLFLNSFKVLPYFIFNPFSLIGTRIDIRSNIWRRRTRGSPSSKANIIATSQFHSQDIILKHLSYDYFSSFILDPNQKAKMFFSPFITGLLPILAATSTQIETPQHPSIFILSDHASSTSALGNALQTLGYTHISSETLNSSLPQLSTHTFTELTTNAASAELLLQYPNTKFIVPVSSASKEDRGTGVERRPCANSWLTHLAAWSKLLAEPASEIDAKEEAESAQYEKLDSVRNSLEREGRLLEIILDERESHRGEKWLRLCKFLDLGYSVVERLNLKEFPSSTGQERKVSGMWRLVMQGSGV</sequence>
<keyword evidence="2" id="KW-1185">Reference proteome</keyword>
<evidence type="ECO:0000313" key="1">
    <source>
        <dbReference type="EMBL" id="CAD6449397.1"/>
    </source>
</evidence>
<name>A0A8H2ZUX0_9HELO</name>
<dbReference type="AlphaFoldDB" id="A0A8H2ZUX0"/>
<evidence type="ECO:0000313" key="2">
    <source>
        <dbReference type="Proteomes" id="UP000624404"/>
    </source>
</evidence>
<protein>
    <submittedName>
        <fullName evidence="1">E5d22ee5-525a-44cf-9680-b3a24bbf0074</fullName>
    </submittedName>
</protein>
<comment type="caution">
    <text evidence="1">The sequence shown here is derived from an EMBL/GenBank/DDBJ whole genome shotgun (WGS) entry which is preliminary data.</text>
</comment>
<proteinExistence type="predicted"/>
<dbReference type="EMBL" id="CAJHIA010000033">
    <property type="protein sequence ID" value="CAD6449397.1"/>
    <property type="molecule type" value="Genomic_DNA"/>
</dbReference>
<dbReference type="Proteomes" id="UP000624404">
    <property type="component" value="Unassembled WGS sequence"/>
</dbReference>
<organism evidence="1 2">
    <name type="scientific">Sclerotinia trifoliorum</name>
    <dbReference type="NCBI Taxonomy" id="28548"/>
    <lineage>
        <taxon>Eukaryota</taxon>
        <taxon>Fungi</taxon>
        <taxon>Dikarya</taxon>
        <taxon>Ascomycota</taxon>
        <taxon>Pezizomycotina</taxon>
        <taxon>Leotiomycetes</taxon>
        <taxon>Helotiales</taxon>
        <taxon>Sclerotiniaceae</taxon>
        <taxon>Sclerotinia</taxon>
    </lineage>
</organism>
<reference evidence="1" key="1">
    <citation type="submission" date="2020-10" db="EMBL/GenBank/DDBJ databases">
        <authorList>
            <person name="Kusch S."/>
        </authorList>
    </citation>
    <scope>NUCLEOTIDE SEQUENCE</scope>
    <source>
        <strain evidence="1">SwB9</strain>
    </source>
</reference>
<gene>
    <name evidence="1" type="ORF">SCLTRI_LOCUS9191</name>
</gene>